<keyword evidence="1" id="KW-0812">Transmembrane</keyword>
<accession>A0A5J4QQ52</accession>
<reference evidence="2" key="1">
    <citation type="submission" date="2019-03" db="EMBL/GenBank/DDBJ databases">
        <title>Single cell metagenomics reveals metabolic interactions within the superorganism composed of flagellate Streblomastix strix and complex community of Bacteroidetes bacteria on its surface.</title>
        <authorList>
            <person name="Treitli S.C."/>
            <person name="Kolisko M."/>
            <person name="Husnik F."/>
            <person name="Keeling P."/>
            <person name="Hampl V."/>
        </authorList>
    </citation>
    <scope>NUCLEOTIDE SEQUENCE</scope>
    <source>
        <strain evidence="2">STM</strain>
    </source>
</reference>
<feature type="transmembrane region" description="Helical" evidence="1">
    <location>
        <begin position="58"/>
        <end position="78"/>
    </location>
</feature>
<proteinExistence type="predicted"/>
<gene>
    <name evidence="2" type="ORF">EZS27_027296</name>
</gene>
<sequence length="79" mass="9400">MRYLTRITLSQQDDSIMYVTDGKQIFQNKGKFPSPFISLFLWIKSIEIRIYTRFEINIYYPAGMFFLPKGVIPIYLLIP</sequence>
<dbReference type="AlphaFoldDB" id="A0A5J4QQ52"/>
<comment type="caution">
    <text evidence="2">The sequence shown here is derived from an EMBL/GenBank/DDBJ whole genome shotgun (WGS) entry which is preliminary data.</text>
</comment>
<keyword evidence="1" id="KW-0472">Membrane</keyword>
<keyword evidence="1" id="KW-1133">Transmembrane helix</keyword>
<evidence type="ECO:0000256" key="1">
    <source>
        <dbReference type="SAM" id="Phobius"/>
    </source>
</evidence>
<dbReference type="EMBL" id="SNRY01002849">
    <property type="protein sequence ID" value="KAA6323249.1"/>
    <property type="molecule type" value="Genomic_DNA"/>
</dbReference>
<organism evidence="2">
    <name type="scientific">termite gut metagenome</name>
    <dbReference type="NCBI Taxonomy" id="433724"/>
    <lineage>
        <taxon>unclassified sequences</taxon>
        <taxon>metagenomes</taxon>
        <taxon>organismal metagenomes</taxon>
    </lineage>
</organism>
<name>A0A5J4QQ52_9ZZZZ</name>
<protein>
    <submittedName>
        <fullName evidence="2">Uncharacterized protein</fullName>
    </submittedName>
</protein>
<evidence type="ECO:0000313" key="2">
    <source>
        <dbReference type="EMBL" id="KAA6323249.1"/>
    </source>
</evidence>